<dbReference type="Proteomes" id="UP000288361">
    <property type="component" value="Unassembled WGS sequence"/>
</dbReference>
<evidence type="ECO:0000313" key="3">
    <source>
        <dbReference type="Proteomes" id="UP000288361"/>
    </source>
</evidence>
<gene>
    <name evidence="2" type="ORF">CWI73_03235</name>
</gene>
<keyword evidence="1" id="KW-0812">Transmembrane</keyword>
<name>A0A432YX37_9GAMM</name>
<comment type="caution">
    <text evidence="2">The sequence shown here is derived from an EMBL/GenBank/DDBJ whole genome shotgun (WGS) entry which is preliminary data.</text>
</comment>
<proteinExistence type="predicted"/>
<dbReference type="RefSeq" id="WP_126751524.1">
    <property type="nucleotide sequence ID" value="NZ_JBHUMT010000016.1"/>
</dbReference>
<dbReference type="Pfam" id="PF11346">
    <property type="entry name" value="DUF3149"/>
    <property type="match status" value="1"/>
</dbReference>
<feature type="transmembrane region" description="Helical" evidence="1">
    <location>
        <begin position="12"/>
        <end position="36"/>
    </location>
</feature>
<protein>
    <submittedName>
        <fullName evidence="2">DUF3149 domain-containing protein</fullName>
    </submittedName>
</protein>
<evidence type="ECO:0000313" key="2">
    <source>
        <dbReference type="EMBL" id="RUO67889.1"/>
    </source>
</evidence>
<evidence type="ECO:0000256" key="1">
    <source>
        <dbReference type="SAM" id="Phobius"/>
    </source>
</evidence>
<organism evidence="2 3">
    <name type="scientific">Idiomarina piscisalsi</name>
    <dbReference type="NCBI Taxonomy" id="1096243"/>
    <lineage>
        <taxon>Bacteria</taxon>
        <taxon>Pseudomonadati</taxon>
        <taxon>Pseudomonadota</taxon>
        <taxon>Gammaproteobacteria</taxon>
        <taxon>Alteromonadales</taxon>
        <taxon>Idiomarinaceae</taxon>
        <taxon>Idiomarina</taxon>
    </lineage>
</organism>
<dbReference type="EMBL" id="PIQA01000001">
    <property type="protein sequence ID" value="RUO67889.1"/>
    <property type="molecule type" value="Genomic_DNA"/>
</dbReference>
<keyword evidence="1" id="KW-0472">Membrane</keyword>
<reference evidence="2 3" key="1">
    <citation type="journal article" date="2011" name="Front. Microbiol.">
        <title>Genomic signatures of strain selection and enhancement in Bacillus atrophaeus var. globigii, a historical biowarfare simulant.</title>
        <authorList>
            <person name="Gibbons H.S."/>
            <person name="Broomall S.M."/>
            <person name="McNew L.A."/>
            <person name="Daligault H."/>
            <person name="Chapman C."/>
            <person name="Bruce D."/>
            <person name="Karavis M."/>
            <person name="Krepps M."/>
            <person name="McGregor P.A."/>
            <person name="Hong C."/>
            <person name="Park K.H."/>
            <person name="Akmal A."/>
            <person name="Feldman A."/>
            <person name="Lin J.S."/>
            <person name="Chang W.E."/>
            <person name="Higgs B.W."/>
            <person name="Demirev P."/>
            <person name="Lindquist J."/>
            <person name="Liem A."/>
            <person name="Fochler E."/>
            <person name="Read T.D."/>
            <person name="Tapia R."/>
            <person name="Johnson S."/>
            <person name="Bishop-Lilly K.A."/>
            <person name="Detter C."/>
            <person name="Han C."/>
            <person name="Sozhamannan S."/>
            <person name="Rosenzweig C.N."/>
            <person name="Skowronski E.W."/>
        </authorList>
    </citation>
    <scope>NUCLEOTIDE SEQUENCE [LARGE SCALE GENOMIC DNA]</scope>
    <source>
        <strain evidence="2 3">TPS4-2</strain>
    </source>
</reference>
<dbReference type="AlphaFoldDB" id="A0A432YX37"/>
<keyword evidence="1" id="KW-1133">Transmembrane helix</keyword>
<sequence length="46" mass="5447">MSLWQEFFSDPVIFISFSGLAIVIGMCIFYAVFFYIKMVKSEQKRK</sequence>
<dbReference type="InterPro" id="IPR021494">
    <property type="entry name" value="DUF3149"/>
</dbReference>
<accession>A0A432YX37</accession>